<sequence length="245" mass="26471">MTIAFRITEVPSIDSTNAALRQRAAEGEPEGLVLRADEQTAGRGRRGRDWFSPLGNLYVSFLLRPDCRPAQGATLGFVAAVALGRVLRDLTPAEVLHKWPNDLLIDGRKMTGMSLEAGSGPDGKVDWLVLGIGVNILSHPETGLYPTTDLVASGGPSLSPRALLDRFLDVFGPFYDAWVAGGFQVIRSDWLAFAAGVGERVVARLEREEVAGRFADLDPDGALIMQLDSGQQRRIAAGDIFFPNL</sequence>
<evidence type="ECO:0000256" key="3">
    <source>
        <dbReference type="ARBA" id="ARBA00022840"/>
    </source>
</evidence>
<keyword evidence="9" id="KW-1185">Reference proteome</keyword>
<dbReference type="Pfam" id="PF02237">
    <property type="entry name" value="BPL_C"/>
    <property type="match status" value="1"/>
</dbReference>
<keyword evidence="1 8" id="KW-0436">Ligase</keyword>
<name>A0ABU0YK58_9PROT</name>
<organism evidence="8 9">
    <name type="scientific">Dongia sedimenti</name>
    <dbReference type="NCBI Taxonomy" id="3064282"/>
    <lineage>
        <taxon>Bacteria</taxon>
        <taxon>Pseudomonadati</taxon>
        <taxon>Pseudomonadota</taxon>
        <taxon>Alphaproteobacteria</taxon>
        <taxon>Rhodospirillales</taxon>
        <taxon>Dongiaceae</taxon>
        <taxon>Dongia</taxon>
    </lineage>
</organism>
<dbReference type="PROSITE" id="PS51733">
    <property type="entry name" value="BPL_LPL_CATALYTIC"/>
    <property type="match status" value="1"/>
</dbReference>
<dbReference type="NCBIfam" id="TIGR00121">
    <property type="entry name" value="birA_ligase"/>
    <property type="match status" value="1"/>
</dbReference>
<dbReference type="InterPro" id="IPR004408">
    <property type="entry name" value="Biotin_CoA_COase_ligase"/>
</dbReference>
<dbReference type="InterPro" id="IPR003142">
    <property type="entry name" value="BPL_C"/>
</dbReference>
<dbReference type="Pfam" id="PF03099">
    <property type="entry name" value="BPL_LplA_LipB"/>
    <property type="match status" value="1"/>
</dbReference>
<keyword evidence="4" id="KW-0092">Biotin</keyword>
<dbReference type="InterPro" id="IPR004143">
    <property type="entry name" value="BPL_LPL_catalytic"/>
</dbReference>
<dbReference type="CDD" id="cd16442">
    <property type="entry name" value="BPL"/>
    <property type="match status" value="1"/>
</dbReference>
<dbReference type="GO" id="GO:0004077">
    <property type="term" value="F:biotin--[biotin carboxyl-carrier protein] ligase activity"/>
    <property type="evidence" value="ECO:0007669"/>
    <property type="project" value="UniProtKB-EC"/>
</dbReference>
<dbReference type="RefSeq" id="WP_379955549.1">
    <property type="nucleotide sequence ID" value="NZ_JAUYVI010000003.1"/>
</dbReference>
<dbReference type="SUPFAM" id="SSF55681">
    <property type="entry name" value="Class II aaRS and biotin synthetases"/>
    <property type="match status" value="1"/>
</dbReference>
<dbReference type="Gene3D" id="3.30.930.10">
    <property type="entry name" value="Bira Bifunctional Protein, Domain 2"/>
    <property type="match status" value="1"/>
</dbReference>
<reference evidence="9" key="1">
    <citation type="submission" date="2023-08" db="EMBL/GenBank/DDBJ databases">
        <title>Rhodospirillaceae gen. nov., a novel taxon isolated from the Yangtze River Yuezi River estuary sludge.</title>
        <authorList>
            <person name="Ruan L."/>
        </authorList>
    </citation>
    <scope>NUCLEOTIDE SEQUENCE [LARGE SCALE GENOMIC DNA]</scope>
    <source>
        <strain evidence="9">R-7</strain>
    </source>
</reference>
<evidence type="ECO:0000313" key="9">
    <source>
        <dbReference type="Proteomes" id="UP001230156"/>
    </source>
</evidence>
<dbReference type="EMBL" id="JAUYVI010000003">
    <property type="protein sequence ID" value="MDQ7248105.1"/>
    <property type="molecule type" value="Genomic_DNA"/>
</dbReference>
<accession>A0ABU0YK58</accession>
<feature type="domain" description="BPL/LPL catalytic" evidence="7">
    <location>
        <begin position="1"/>
        <end position="179"/>
    </location>
</feature>
<dbReference type="InterPro" id="IPR008988">
    <property type="entry name" value="Transcriptional_repressor_C"/>
</dbReference>
<evidence type="ECO:0000313" key="8">
    <source>
        <dbReference type="EMBL" id="MDQ7248105.1"/>
    </source>
</evidence>
<gene>
    <name evidence="8" type="ORF">Q8A70_10530</name>
</gene>
<evidence type="ECO:0000256" key="2">
    <source>
        <dbReference type="ARBA" id="ARBA00022741"/>
    </source>
</evidence>
<proteinExistence type="predicted"/>
<dbReference type="PANTHER" id="PTHR12835:SF5">
    <property type="entry name" value="BIOTIN--PROTEIN LIGASE"/>
    <property type="match status" value="1"/>
</dbReference>
<comment type="caution">
    <text evidence="8">The sequence shown here is derived from an EMBL/GenBank/DDBJ whole genome shotgun (WGS) entry which is preliminary data.</text>
</comment>
<evidence type="ECO:0000256" key="6">
    <source>
        <dbReference type="ARBA" id="ARBA00047846"/>
    </source>
</evidence>
<dbReference type="EC" id="6.3.4.15" evidence="5"/>
<dbReference type="Gene3D" id="2.30.30.100">
    <property type="match status" value="1"/>
</dbReference>
<comment type="catalytic activity">
    <reaction evidence="6">
        <text>biotin + L-lysyl-[protein] + ATP = N(6)-biotinyl-L-lysyl-[protein] + AMP + diphosphate + H(+)</text>
        <dbReference type="Rhea" id="RHEA:11756"/>
        <dbReference type="Rhea" id="RHEA-COMP:9752"/>
        <dbReference type="Rhea" id="RHEA-COMP:10505"/>
        <dbReference type="ChEBI" id="CHEBI:15378"/>
        <dbReference type="ChEBI" id="CHEBI:29969"/>
        <dbReference type="ChEBI" id="CHEBI:30616"/>
        <dbReference type="ChEBI" id="CHEBI:33019"/>
        <dbReference type="ChEBI" id="CHEBI:57586"/>
        <dbReference type="ChEBI" id="CHEBI:83144"/>
        <dbReference type="ChEBI" id="CHEBI:456215"/>
        <dbReference type="EC" id="6.3.4.15"/>
    </reaction>
</comment>
<dbReference type="SUPFAM" id="SSF50037">
    <property type="entry name" value="C-terminal domain of transcriptional repressors"/>
    <property type="match status" value="1"/>
</dbReference>
<evidence type="ECO:0000259" key="7">
    <source>
        <dbReference type="PROSITE" id="PS51733"/>
    </source>
</evidence>
<keyword evidence="2" id="KW-0547">Nucleotide-binding</keyword>
<evidence type="ECO:0000256" key="1">
    <source>
        <dbReference type="ARBA" id="ARBA00022598"/>
    </source>
</evidence>
<dbReference type="Proteomes" id="UP001230156">
    <property type="component" value="Unassembled WGS sequence"/>
</dbReference>
<dbReference type="InterPro" id="IPR045864">
    <property type="entry name" value="aa-tRNA-synth_II/BPL/LPL"/>
</dbReference>
<keyword evidence="3" id="KW-0067">ATP-binding</keyword>
<evidence type="ECO:0000256" key="5">
    <source>
        <dbReference type="ARBA" id="ARBA00024227"/>
    </source>
</evidence>
<protein>
    <recommendedName>
        <fullName evidence="5">biotin--[biotin carboxyl-carrier protein] ligase</fullName>
        <ecNumber evidence="5">6.3.4.15</ecNumber>
    </recommendedName>
</protein>
<dbReference type="PANTHER" id="PTHR12835">
    <property type="entry name" value="BIOTIN PROTEIN LIGASE"/>
    <property type="match status" value="1"/>
</dbReference>
<evidence type="ECO:0000256" key="4">
    <source>
        <dbReference type="ARBA" id="ARBA00023267"/>
    </source>
</evidence>